<gene>
    <name evidence="2" type="ORF">SAMN05444354_102447</name>
</gene>
<dbReference type="AlphaFoldDB" id="A0A1H7K744"/>
<dbReference type="EMBL" id="FOAP01000002">
    <property type="protein sequence ID" value="SEK82374.1"/>
    <property type="molecule type" value="Genomic_DNA"/>
</dbReference>
<sequence>MTRMWGWLLLGALGGGCASSRSAELLPEEGRASAPGAGRMAPTAEGFDAKAFAAQFPNPAVCERQARRYLPVSRENAWSALKACVESTPFTQLQALIDRAWAQELRTRPEGASLLAKVVAQRGGSVEGDLRLLHERKLPLFSLASAISQPDTYKGRYILVRAQVGDRRSEGEKSTLWLVEQDLTSVPQEVQLGTAHRRESTFTTMGDVGGQTSLGSGTVGGSLAQTELSRDSVTIPAYDNMSNETGREALGRLASQDPFLEPGRDFIILARFDGMRTTSGASDEEDEGPSIPVLSIVSYYTPHPLVVY</sequence>
<feature type="region of interest" description="Disordered" evidence="1">
    <location>
        <begin position="203"/>
        <end position="222"/>
    </location>
</feature>
<organism evidence="2 3">
    <name type="scientific">Stigmatella aurantiaca</name>
    <dbReference type="NCBI Taxonomy" id="41"/>
    <lineage>
        <taxon>Bacteria</taxon>
        <taxon>Pseudomonadati</taxon>
        <taxon>Myxococcota</taxon>
        <taxon>Myxococcia</taxon>
        <taxon>Myxococcales</taxon>
        <taxon>Cystobacterineae</taxon>
        <taxon>Archangiaceae</taxon>
        <taxon>Stigmatella</taxon>
    </lineage>
</organism>
<evidence type="ECO:0008006" key="4">
    <source>
        <dbReference type="Google" id="ProtNLM"/>
    </source>
</evidence>
<proteinExistence type="predicted"/>
<dbReference type="PROSITE" id="PS51257">
    <property type="entry name" value="PROKAR_LIPOPROTEIN"/>
    <property type="match status" value="1"/>
</dbReference>
<dbReference type="Proteomes" id="UP000182719">
    <property type="component" value="Unassembled WGS sequence"/>
</dbReference>
<name>A0A1H7K744_STIAU</name>
<evidence type="ECO:0000313" key="2">
    <source>
        <dbReference type="EMBL" id="SEK82374.1"/>
    </source>
</evidence>
<evidence type="ECO:0000313" key="3">
    <source>
        <dbReference type="Proteomes" id="UP000182719"/>
    </source>
</evidence>
<dbReference type="RefSeq" id="WP_075005554.1">
    <property type="nucleotide sequence ID" value="NZ_FOAP01000002.1"/>
</dbReference>
<keyword evidence="3" id="KW-1185">Reference proteome</keyword>
<accession>A0A1H7K744</accession>
<dbReference type="OrthoDB" id="5380443at2"/>
<evidence type="ECO:0000256" key="1">
    <source>
        <dbReference type="SAM" id="MobiDB-lite"/>
    </source>
</evidence>
<reference evidence="3" key="1">
    <citation type="submission" date="2016-10" db="EMBL/GenBank/DDBJ databases">
        <authorList>
            <person name="Varghese N."/>
            <person name="Submissions S."/>
        </authorList>
    </citation>
    <scope>NUCLEOTIDE SEQUENCE [LARGE SCALE GENOMIC DNA]</scope>
    <source>
        <strain evidence="3">DSM 17044</strain>
    </source>
</reference>
<protein>
    <recommendedName>
        <fullName evidence="4">Lipoprotein</fullName>
    </recommendedName>
</protein>